<dbReference type="EMBL" id="KZ084088">
    <property type="protein sequence ID" value="OSD07373.1"/>
    <property type="molecule type" value="Genomic_DNA"/>
</dbReference>
<dbReference type="Proteomes" id="UP000193067">
    <property type="component" value="Unassembled WGS sequence"/>
</dbReference>
<dbReference type="SMART" id="SM01179">
    <property type="entry name" value="DUF862"/>
    <property type="match status" value="1"/>
</dbReference>
<dbReference type="SUPFAM" id="SSF52833">
    <property type="entry name" value="Thioredoxin-like"/>
    <property type="match status" value="1"/>
</dbReference>
<evidence type="ECO:0000256" key="3">
    <source>
        <dbReference type="ARBA" id="ARBA00022801"/>
    </source>
</evidence>
<evidence type="ECO:0000313" key="8">
    <source>
        <dbReference type="Proteomes" id="UP000193067"/>
    </source>
</evidence>
<keyword evidence="3" id="KW-0378">Hydrolase</keyword>
<organism evidence="7 8">
    <name type="scientific">Trametes coccinea (strain BRFM310)</name>
    <name type="common">Pycnoporus coccineus</name>
    <dbReference type="NCBI Taxonomy" id="1353009"/>
    <lineage>
        <taxon>Eukaryota</taxon>
        <taxon>Fungi</taxon>
        <taxon>Dikarya</taxon>
        <taxon>Basidiomycota</taxon>
        <taxon>Agaricomycotina</taxon>
        <taxon>Agaricomycetes</taxon>
        <taxon>Polyporales</taxon>
        <taxon>Polyporaceae</taxon>
        <taxon>Trametes</taxon>
    </lineage>
</organism>
<dbReference type="PANTHER" id="PTHR12378:SF7">
    <property type="entry name" value="DESUMOYLATING ISOPEPTIDASE 1"/>
    <property type="match status" value="1"/>
</dbReference>
<dbReference type="CDD" id="cd02947">
    <property type="entry name" value="TRX_family"/>
    <property type="match status" value="1"/>
</dbReference>
<evidence type="ECO:0000256" key="2">
    <source>
        <dbReference type="ARBA" id="ARBA00022670"/>
    </source>
</evidence>
<dbReference type="GO" id="GO:0070646">
    <property type="term" value="P:protein modification by small protein removal"/>
    <property type="evidence" value="ECO:0007669"/>
    <property type="project" value="TreeGrafter"/>
</dbReference>
<feature type="domain" description="PUL" evidence="5">
    <location>
        <begin position="353"/>
        <end position="677"/>
    </location>
</feature>
<dbReference type="PANTHER" id="PTHR12378">
    <property type="entry name" value="DESUMOYLATING ISOPEPTIDASE"/>
    <property type="match status" value="1"/>
</dbReference>
<dbReference type="InterPro" id="IPR036249">
    <property type="entry name" value="Thioredoxin-like_sf"/>
</dbReference>
<dbReference type="Gene3D" id="3.40.30.10">
    <property type="entry name" value="Glutaredoxin"/>
    <property type="match status" value="1"/>
</dbReference>
<dbReference type="GO" id="GO:0008233">
    <property type="term" value="F:peptidase activity"/>
    <property type="evidence" value="ECO:0007669"/>
    <property type="project" value="UniProtKB-KW"/>
</dbReference>
<dbReference type="PROSITE" id="PS51396">
    <property type="entry name" value="PUL"/>
    <property type="match status" value="1"/>
</dbReference>
<dbReference type="PROSITE" id="PS51352">
    <property type="entry name" value="THIOREDOXIN_2"/>
    <property type="match status" value="1"/>
</dbReference>
<evidence type="ECO:0000259" key="4">
    <source>
        <dbReference type="PROSITE" id="PS51352"/>
    </source>
</evidence>
<gene>
    <name evidence="7" type="ORF">PYCCODRAFT_1442107</name>
</gene>
<feature type="domain" description="Thioredoxin" evidence="4">
    <location>
        <begin position="195"/>
        <end position="336"/>
    </location>
</feature>
<comment type="similarity">
    <text evidence="1">Belongs to the DeSI family.</text>
</comment>
<reference evidence="7 8" key="1">
    <citation type="journal article" date="2015" name="Biotechnol. Biofuels">
        <title>Enhanced degradation of softwood versus hardwood by the white-rot fungus Pycnoporus coccineus.</title>
        <authorList>
            <person name="Couturier M."/>
            <person name="Navarro D."/>
            <person name="Chevret D."/>
            <person name="Henrissat B."/>
            <person name="Piumi F."/>
            <person name="Ruiz-Duenas F.J."/>
            <person name="Martinez A.T."/>
            <person name="Grigoriev I.V."/>
            <person name="Riley R."/>
            <person name="Lipzen A."/>
            <person name="Berrin J.G."/>
            <person name="Master E.R."/>
            <person name="Rosso M.N."/>
        </authorList>
    </citation>
    <scope>NUCLEOTIDE SEQUENCE [LARGE SCALE GENOMIC DNA]</scope>
    <source>
        <strain evidence="7 8">BRFM310</strain>
    </source>
</reference>
<dbReference type="Gene3D" id="3.90.1720.30">
    <property type="entry name" value="PPPDE domains"/>
    <property type="match status" value="1"/>
</dbReference>
<dbReference type="AlphaFoldDB" id="A0A1Y2J3C1"/>
<dbReference type="PROSITE" id="PS00194">
    <property type="entry name" value="THIOREDOXIN_1"/>
    <property type="match status" value="1"/>
</dbReference>
<dbReference type="Pfam" id="PF05903">
    <property type="entry name" value="Peptidase_C97"/>
    <property type="match status" value="1"/>
</dbReference>
<dbReference type="GO" id="GO:0006508">
    <property type="term" value="P:proteolysis"/>
    <property type="evidence" value="ECO:0007669"/>
    <property type="project" value="UniProtKB-KW"/>
</dbReference>
<evidence type="ECO:0000259" key="5">
    <source>
        <dbReference type="PROSITE" id="PS51396"/>
    </source>
</evidence>
<accession>A0A1Y2J3C1</accession>
<dbReference type="InterPro" id="IPR042266">
    <property type="entry name" value="PPPDE_sf"/>
</dbReference>
<feature type="domain" description="PPPDE" evidence="6">
    <location>
        <begin position="2"/>
        <end position="142"/>
    </location>
</feature>
<protein>
    <submittedName>
        <fullName evidence="7">DUF862-domain-containing protein</fullName>
    </submittedName>
</protein>
<dbReference type="InterPro" id="IPR008580">
    <property type="entry name" value="PPPDE_dom"/>
</dbReference>
<dbReference type="InterPro" id="IPR017937">
    <property type="entry name" value="Thioredoxin_CS"/>
</dbReference>
<dbReference type="InterPro" id="IPR013766">
    <property type="entry name" value="Thioredoxin_domain"/>
</dbReference>
<dbReference type="PROSITE" id="PS51858">
    <property type="entry name" value="PPPDE"/>
    <property type="match status" value="1"/>
</dbReference>
<dbReference type="OrthoDB" id="21221at2759"/>
<dbReference type="InterPro" id="IPR013535">
    <property type="entry name" value="PUL_dom"/>
</dbReference>
<dbReference type="InterPro" id="IPR011989">
    <property type="entry name" value="ARM-like"/>
</dbReference>
<dbReference type="Pfam" id="PF08324">
    <property type="entry name" value="PUL"/>
    <property type="match status" value="1"/>
</dbReference>
<evidence type="ECO:0000313" key="7">
    <source>
        <dbReference type="EMBL" id="OSD07373.1"/>
    </source>
</evidence>
<name>A0A1Y2J3C1_TRAC3</name>
<sequence>MAKVQLYVYDLSNGLAKTLSRQLTGRQIDGIWHTSVVVFGKEIFYGQGICITQPGMSHHGKPLHIIDMGETSIDEETFDEYLAEMREHYTADKYHLLDFNCNSFTNDCIGFLTGGSIPSWIKDLPSDFLSTPFGAALRPTIDAMFRRPAPGAAPAMPQMPAPETLNAAASASPNPALASALLQAVASQAYSTGSLSAPTPASMPSLSSSANGSANGSGSSTVAGAIHMCTNPSSLHSLLQSHRAAVVLFTSPTCPPCRMIEPVFEDLAHQKTHGMGSGRVAFVKVDLSVGMGNQVAGEWGVRVTPTFLFFLDGKKLDEMKGANAAELRSQVDMLLYQAFPPHPHTKLSLPAVEALSTNPILFTQAPSWDTVSAKLASFIDAAPSSPELQTAKQALTAAVVPLLKARFPSNGTAAEAAKKPALPAATPLLNSWASTTRSIANVLSPSQLFPLVDMWRLAVLDDGVANWLATCPNPDPLQLFLDKALGVLDSADPAQKSSGRNYLLTVLRTLANGFAHAALSKTLLSRASPGGKRASLTRAVVSTLLHEDAAVRTAAASVTFNIAAALQKSRVEKVRGTAPGAVPVEVEEDEEWEVELVSAVLEAISNETQSEEVVHRLTAALAFLLRLSPFYESQLASLLEVLQSRDTLKTKLGKGGCGENGVQKAEVRKLVEEVAEKLCA</sequence>
<keyword evidence="2" id="KW-0645">Protease</keyword>
<dbReference type="STRING" id="1353009.A0A1Y2J3C1"/>
<evidence type="ECO:0000256" key="1">
    <source>
        <dbReference type="ARBA" id="ARBA00008140"/>
    </source>
</evidence>
<dbReference type="Gene3D" id="1.25.10.10">
    <property type="entry name" value="Leucine-rich Repeat Variant"/>
    <property type="match status" value="1"/>
</dbReference>
<dbReference type="Pfam" id="PF00085">
    <property type="entry name" value="Thioredoxin"/>
    <property type="match status" value="1"/>
</dbReference>
<keyword evidence="8" id="KW-1185">Reference proteome</keyword>
<proteinExistence type="inferred from homology"/>
<evidence type="ECO:0000259" key="6">
    <source>
        <dbReference type="PROSITE" id="PS51858"/>
    </source>
</evidence>